<dbReference type="PANTHER" id="PTHR24221:SF654">
    <property type="entry name" value="ATP-BINDING CASSETTE SUB-FAMILY B MEMBER 6"/>
    <property type="match status" value="1"/>
</dbReference>
<evidence type="ECO:0000256" key="5">
    <source>
        <dbReference type="ARBA" id="ARBA00022741"/>
    </source>
</evidence>
<dbReference type="InterPro" id="IPR027417">
    <property type="entry name" value="P-loop_NTPase"/>
</dbReference>
<keyword evidence="3" id="KW-1003">Cell membrane</keyword>
<keyword evidence="2" id="KW-0813">Transport</keyword>
<reference evidence="10" key="1">
    <citation type="submission" date="2018-06" db="EMBL/GenBank/DDBJ databases">
        <authorList>
            <person name="Zhirakovskaya E."/>
        </authorList>
    </citation>
    <scope>NUCLEOTIDE SEQUENCE</scope>
</reference>
<evidence type="ECO:0000313" key="10">
    <source>
        <dbReference type="EMBL" id="VAV94992.1"/>
    </source>
</evidence>
<name>A0A3B0RU45_9ZZZZ</name>
<comment type="subcellular location">
    <subcellularLocation>
        <location evidence="1">Cell membrane</location>
        <topology evidence="1">Multi-pass membrane protein</topology>
    </subcellularLocation>
</comment>
<evidence type="ECO:0000259" key="9">
    <source>
        <dbReference type="PROSITE" id="PS50893"/>
    </source>
</evidence>
<feature type="non-terminal residue" evidence="10">
    <location>
        <position position="1"/>
    </location>
</feature>
<evidence type="ECO:0000256" key="8">
    <source>
        <dbReference type="ARBA" id="ARBA00023136"/>
    </source>
</evidence>
<dbReference type="FunFam" id="3.40.50.300:FF:000299">
    <property type="entry name" value="ABC transporter ATP-binding protein/permease"/>
    <property type="match status" value="1"/>
</dbReference>
<dbReference type="SUPFAM" id="SSF52540">
    <property type="entry name" value="P-loop containing nucleoside triphosphate hydrolases"/>
    <property type="match status" value="1"/>
</dbReference>
<dbReference type="Pfam" id="PF00005">
    <property type="entry name" value="ABC_tran"/>
    <property type="match status" value="1"/>
</dbReference>
<keyword evidence="6" id="KW-0067">ATP-binding</keyword>
<gene>
    <name evidence="10" type="ORF">MNBD_ACTINO02-816</name>
</gene>
<organism evidence="10">
    <name type="scientific">hydrothermal vent metagenome</name>
    <dbReference type="NCBI Taxonomy" id="652676"/>
    <lineage>
        <taxon>unclassified sequences</taxon>
        <taxon>metagenomes</taxon>
        <taxon>ecological metagenomes</taxon>
    </lineage>
</organism>
<accession>A0A3B0RU45</accession>
<keyword evidence="8" id="KW-0472">Membrane</keyword>
<protein>
    <recommendedName>
        <fullName evidence="9">ABC transporter domain-containing protein</fullName>
    </recommendedName>
</protein>
<dbReference type="GO" id="GO:0034040">
    <property type="term" value="F:ATPase-coupled lipid transmembrane transporter activity"/>
    <property type="evidence" value="ECO:0007669"/>
    <property type="project" value="TreeGrafter"/>
</dbReference>
<evidence type="ECO:0000256" key="3">
    <source>
        <dbReference type="ARBA" id="ARBA00022475"/>
    </source>
</evidence>
<dbReference type="Gene3D" id="3.40.50.300">
    <property type="entry name" value="P-loop containing nucleotide triphosphate hydrolases"/>
    <property type="match status" value="1"/>
</dbReference>
<evidence type="ECO:0000256" key="2">
    <source>
        <dbReference type="ARBA" id="ARBA00022448"/>
    </source>
</evidence>
<dbReference type="SMART" id="SM00382">
    <property type="entry name" value="AAA"/>
    <property type="match status" value="1"/>
</dbReference>
<dbReference type="EMBL" id="UOEK01000069">
    <property type="protein sequence ID" value="VAV94992.1"/>
    <property type="molecule type" value="Genomic_DNA"/>
</dbReference>
<dbReference type="InterPro" id="IPR039421">
    <property type="entry name" value="Type_1_exporter"/>
</dbReference>
<dbReference type="GO" id="GO:0016887">
    <property type="term" value="F:ATP hydrolysis activity"/>
    <property type="evidence" value="ECO:0007669"/>
    <property type="project" value="InterPro"/>
</dbReference>
<sequence length="220" mass="23916">LAVVGETGAGKSTVAKLLMRFYDPVKGEVRLDGQDLKRLTHASRASAVALIPQDDFLFNATLRENIRFGRPSADDAAIWAVCETMGIDGWLRSLPEGLNTEVRERGSRFSSGERQLVALARAFLVDPDVIVLDEATSNLDPQTELAVEQALRRLLSGRTSVVIAHRLASAERADRVIMIDAGAIIADGTHDELLRTSAHYAELVAVWERGRSSGSPAVEQ</sequence>
<evidence type="ECO:0000256" key="6">
    <source>
        <dbReference type="ARBA" id="ARBA00022840"/>
    </source>
</evidence>
<dbReference type="InterPro" id="IPR003439">
    <property type="entry name" value="ABC_transporter-like_ATP-bd"/>
</dbReference>
<dbReference type="InterPro" id="IPR017871">
    <property type="entry name" value="ABC_transporter-like_CS"/>
</dbReference>
<keyword evidence="5" id="KW-0547">Nucleotide-binding</keyword>
<dbReference type="PROSITE" id="PS50893">
    <property type="entry name" value="ABC_TRANSPORTER_2"/>
    <property type="match status" value="1"/>
</dbReference>
<dbReference type="GO" id="GO:0005886">
    <property type="term" value="C:plasma membrane"/>
    <property type="evidence" value="ECO:0007669"/>
    <property type="project" value="UniProtKB-SubCell"/>
</dbReference>
<feature type="domain" description="ABC transporter" evidence="9">
    <location>
        <begin position="1"/>
        <end position="206"/>
    </location>
</feature>
<evidence type="ECO:0000256" key="1">
    <source>
        <dbReference type="ARBA" id="ARBA00004651"/>
    </source>
</evidence>
<dbReference type="AlphaFoldDB" id="A0A3B0RU45"/>
<evidence type="ECO:0000256" key="4">
    <source>
        <dbReference type="ARBA" id="ARBA00022692"/>
    </source>
</evidence>
<keyword evidence="4" id="KW-0812">Transmembrane</keyword>
<dbReference type="PANTHER" id="PTHR24221">
    <property type="entry name" value="ATP-BINDING CASSETTE SUB-FAMILY B"/>
    <property type="match status" value="1"/>
</dbReference>
<evidence type="ECO:0000256" key="7">
    <source>
        <dbReference type="ARBA" id="ARBA00022989"/>
    </source>
</evidence>
<dbReference type="PROSITE" id="PS00211">
    <property type="entry name" value="ABC_TRANSPORTER_1"/>
    <property type="match status" value="1"/>
</dbReference>
<proteinExistence type="predicted"/>
<keyword evidence="7" id="KW-1133">Transmembrane helix</keyword>
<dbReference type="GO" id="GO:0005524">
    <property type="term" value="F:ATP binding"/>
    <property type="evidence" value="ECO:0007669"/>
    <property type="project" value="UniProtKB-KW"/>
</dbReference>
<dbReference type="InterPro" id="IPR003593">
    <property type="entry name" value="AAA+_ATPase"/>
</dbReference>